<gene>
    <name evidence="2" type="ORF">QE152_g35160</name>
</gene>
<reference evidence="2 3" key="1">
    <citation type="journal article" date="2024" name="BMC Genomics">
        <title>De novo assembly and annotation of Popillia japonica's genome with initial clues to its potential as an invasive pest.</title>
        <authorList>
            <person name="Cucini C."/>
            <person name="Boschi S."/>
            <person name="Funari R."/>
            <person name="Cardaioli E."/>
            <person name="Iannotti N."/>
            <person name="Marturano G."/>
            <person name="Paoli F."/>
            <person name="Bruttini M."/>
            <person name="Carapelli A."/>
            <person name="Frati F."/>
            <person name="Nardi F."/>
        </authorList>
    </citation>
    <scope>NUCLEOTIDE SEQUENCE [LARGE SCALE GENOMIC DNA]</scope>
    <source>
        <strain evidence="2">DMR45628</strain>
    </source>
</reference>
<sequence length="90" mass="10196">MQNYTNVCKKSKDFKAINPSMNPSSIPPGTHVAPLKLRDVSNLLSKHFGDDWMSLNTLSFYKNLTMAESEDDNPQDVCQNNDDESYLLQV</sequence>
<comment type="caution">
    <text evidence="2">The sequence shown here is derived from an EMBL/GenBank/DDBJ whole genome shotgun (WGS) entry which is preliminary data.</text>
</comment>
<organism evidence="2 3">
    <name type="scientific">Popillia japonica</name>
    <name type="common">Japanese beetle</name>
    <dbReference type="NCBI Taxonomy" id="7064"/>
    <lineage>
        <taxon>Eukaryota</taxon>
        <taxon>Metazoa</taxon>
        <taxon>Ecdysozoa</taxon>
        <taxon>Arthropoda</taxon>
        <taxon>Hexapoda</taxon>
        <taxon>Insecta</taxon>
        <taxon>Pterygota</taxon>
        <taxon>Neoptera</taxon>
        <taxon>Endopterygota</taxon>
        <taxon>Coleoptera</taxon>
        <taxon>Polyphaga</taxon>
        <taxon>Scarabaeiformia</taxon>
        <taxon>Scarabaeidae</taxon>
        <taxon>Rutelinae</taxon>
        <taxon>Popillia</taxon>
    </lineage>
</organism>
<evidence type="ECO:0000313" key="3">
    <source>
        <dbReference type="Proteomes" id="UP001458880"/>
    </source>
</evidence>
<feature type="region of interest" description="Disordered" evidence="1">
    <location>
        <begin position="69"/>
        <end position="90"/>
    </location>
</feature>
<protein>
    <submittedName>
        <fullName evidence="2">Uncharacterized protein</fullName>
    </submittedName>
</protein>
<accession>A0AAW1IS17</accession>
<proteinExistence type="predicted"/>
<keyword evidence="3" id="KW-1185">Reference proteome</keyword>
<name>A0AAW1IS17_POPJA</name>
<dbReference type="EMBL" id="JASPKY010000581">
    <property type="protein sequence ID" value="KAK9692467.1"/>
    <property type="molecule type" value="Genomic_DNA"/>
</dbReference>
<evidence type="ECO:0000313" key="2">
    <source>
        <dbReference type="EMBL" id="KAK9692467.1"/>
    </source>
</evidence>
<evidence type="ECO:0000256" key="1">
    <source>
        <dbReference type="SAM" id="MobiDB-lite"/>
    </source>
</evidence>
<dbReference type="Proteomes" id="UP001458880">
    <property type="component" value="Unassembled WGS sequence"/>
</dbReference>
<feature type="compositionally biased region" description="Acidic residues" evidence="1">
    <location>
        <begin position="81"/>
        <end position="90"/>
    </location>
</feature>
<dbReference type="AlphaFoldDB" id="A0AAW1IS17"/>